<comment type="caution">
    <text evidence="2">The sequence shown here is derived from an EMBL/GenBank/DDBJ whole genome shotgun (WGS) entry which is preliminary data.</text>
</comment>
<gene>
    <name evidence="2" type="ORF">Tsubulata_038080</name>
</gene>
<reference evidence="2" key="2">
    <citation type="journal article" date="2023" name="Plants (Basel)">
        <title>Annotation of the Turnera subulata (Passifloraceae) Draft Genome Reveals the S-Locus Evolved after the Divergence of Turneroideae from Passifloroideae in a Stepwise Manner.</title>
        <authorList>
            <person name="Henning P.M."/>
            <person name="Roalson E.H."/>
            <person name="Mir W."/>
            <person name="McCubbin A.G."/>
            <person name="Shore J.S."/>
        </authorList>
    </citation>
    <scope>NUCLEOTIDE SEQUENCE</scope>
    <source>
        <strain evidence="2">F60SS</strain>
    </source>
</reference>
<proteinExistence type="predicted"/>
<dbReference type="AlphaFoldDB" id="A0A9Q0GCU6"/>
<sequence length="83" mass="9278">MSNSKCCLCVIFLLLTLLVSSESRVLLEQYGPTGRSNNLTRILLQGLQDKAEQLKVAMEDENMVAKFYDSKRISPGGPDPKHH</sequence>
<dbReference type="OrthoDB" id="1578197at2759"/>
<evidence type="ECO:0000313" key="3">
    <source>
        <dbReference type="Proteomes" id="UP001141552"/>
    </source>
</evidence>
<dbReference type="EMBL" id="JAKUCV010001108">
    <property type="protein sequence ID" value="KAJ4847675.1"/>
    <property type="molecule type" value="Genomic_DNA"/>
</dbReference>
<keyword evidence="3" id="KW-1185">Reference proteome</keyword>
<evidence type="ECO:0000256" key="1">
    <source>
        <dbReference type="SAM" id="SignalP"/>
    </source>
</evidence>
<reference evidence="2" key="1">
    <citation type="submission" date="2022-02" db="EMBL/GenBank/DDBJ databases">
        <authorList>
            <person name="Henning P.M."/>
            <person name="McCubbin A.G."/>
            <person name="Shore J.S."/>
        </authorList>
    </citation>
    <scope>NUCLEOTIDE SEQUENCE</scope>
    <source>
        <strain evidence="2">F60SS</strain>
        <tissue evidence="2">Leaves</tissue>
    </source>
</reference>
<keyword evidence="1" id="KW-0732">Signal</keyword>
<dbReference type="Proteomes" id="UP001141552">
    <property type="component" value="Unassembled WGS sequence"/>
</dbReference>
<evidence type="ECO:0000313" key="2">
    <source>
        <dbReference type="EMBL" id="KAJ4847675.1"/>
    </source>
</evidence>
<organism evidence="2 3">
    <name type="scientific">Turnera subulata</name>
    <dbReference type="NCBI Taxonomy" id="218843"/>
    <lineage>
        <taxon>Eukaryota</taxon>
        <taxon>Viridiplantae</taxon>
        <taxon>Streptophyta</taxon>
        <taxon>Embryophyta</taxon>
        <taxon>Tracheophyta</taxon>
        <taxon>Spermatophyta</taxon>
        <taxon>Magnoliopsida</taxon>
        <taxon>eudicotyledons</taxon>
        <taxon>Gunneridae</taxon>
        <taxon>Pentapetalae</taxon>
        <taxon>rosids</taxon>
        <taxon>fabids</taxon>
        <taxon>Malpighiales</taxon>
        <taxon>Passifloraceae</taxon>
        <taxon>Turnera</taxon>
    </lineage>
</organism>
<name>A0A9Q0GCU6_9ROSI</name>
<accession>A0A9Q0GCU6</accession>
<feature type="signal peptide" evidence="1">
    <location>
        <begin position="1"/>
        <end position="21"/>
    </location>
</feature>
<protein>
    <submittedName>
        <fullName evidence="2">Uncharacterized protein</fullName>
    </submittedName>
</protein>
<feature type="chain" id="PRO_5040414293" evidence="1">
    <location>
        <begin position="22"/>
        <end position="83"/>
    </location>
</feature>